<dbReference type="InterPro" id="IPR050700">
    <property type="entry name" value="YIM1/Zinc_Alcohol_DH_Fams"/>
</dbReference>
<protein>
    <submittedName>
        <fullName evidence="3">NAD(P)-dependent alcohol dehydrogenase</fullName>
    </submittedName>
</protein>
<dbReference type="Pfam" id="PF13602">
    <property type="entry name" value="ADH_zinc_N_2"/>
    <property type="match status" value="1"/>
</dbReference>
<dbReference type="SMART" id="SM00829">
    <property type="entry name" value="PKS_ER"/>
    <property type="match status" value="1"/>
</dbReference>
<dbReference type="RefSeq" id="WP_326704392.1">
    <property type="nucleotide sequence ID" value="NZ_CP109083.1"/>
</dbReference>
<evidence type="ECO:0000313" key="4">
    <source>
        <dbReference type="Proteomes" id="UP001356428"/>
    </source>
</evidence>
<accession>A0ABZ1EZ88</accession>
<dbReference type="Gene3D" id="3.90.180.10">
    <property type="entry name" value="Medium-chain alcohol dehydrogenases, catalytic domain"/>
    <property type="match status" value="1"/>
</dbReference>
<keyword evidence="1" id="KW-0560">Oxidoreductase</keyword>
<dbReference type="SUPFAM" id="SSF51735">
    <property type="entry name" value="NAD(P)-binding Rossmann-fold domains"/>
    <property type="match status" value="1"/>
</dbReference>
<name>A0ABZ1EZ88_9ACTN</name>
<feature type="domain" description="Enoyl reductase (ER)" evidence="2">
    <location>
        <begin position="13"/>
        <end position="318"/>
    </location>
</feature>
<evidence type="ECO:0000256" key="1">
    <source>
        <dbReference type="ARBA" id="ARBA00023002"/>
    </source>
</evidence>
<dbReference type="InterPro" id="IPR020843">
    <property type="entry name" value="ER"/>
</dbReference>
<dbReference type="InterPro" id="IPR002364">
    <property type="entry name" value="Quin_OxRdtase/zeta-crystal_CS"/>
</dbReference>
<dbReference type="PANTHER" id="PTHR11695">
    <property type="entry name" value="ALCOHOL DEHYDROGENASE RELATED"/>
    <property type="match status" value="1"/>
</dbReference>
<sequence>MNDMRAALYDSYGPPEVLYEGRVPVPVRGPGEVLVRVHAAGVNGGELYGRAGKVRLVTGSRFPQRTGIDFAGEVAELDPSVTGLREGDRVWGILPRGRGGFGSAAEYVSVRPRQIAYAPENVTLTEAASLPAGGTTSLTALRDKARLRAGERLLVRGASGGVGSVAVQVGKALGGHVTGLAGAKNLYFVRELGADEVLDHRSVELSELGPYDVIMDTVGSEHRTLRRLLAPGGRLVSIAFDIHHPVRGLGYILGSAVHGSRRVRFFSGNPKHDLFAELTAYVERGDLRPVVDTVHSLADIAAAHRALEAGGVRGKHVIRVV</sequence>
<dbReference type="EMBL" id="CP109083">
    <property type="protein sequence ID" value="WSB09343.1"/>
    <property type="molecule type" value="Genomic_DNA"/>
</dbReference>
<gene>
    <name evidence="3" type="ORF">OG849_19940</name>
</gene>
<dbReference type="Pfam" id="PF08240">
    <property type="entry name" value="ADH_N"/>
    <property type="match status" value="1"/>
</dbReference>
<dbReference type="PROSITE" id="PS01162">
    <property type="entry name" value="QOR_ZETA_CRYSTAL"/>
    <property type="match status" value="1"/>
</dbReference>
<dbReference type="InterPro" id="IPR013154">
    <property type="entry name" value="ADH-like_N"/>
</dbReference>
<dbReference type="Proteomes" id="UP001356428">
    <property type="component" value="Chromosome"/>
</dbReference>
<keyword evidence="4" id="KW-1185">Reference proteome</keyword>
<evidence type="ECO:0000259" key="2">
    <source>
        <dbReference type="SMART" id="SM00829"/>
    </source>
</evidence>
<proteinExistence type="predicted"/>
<dbReference type="PANTHER" id="PTHR11695:SF294">
    <property type="entry name" value="RETICULON-4-INTERACTING PROTEIN 1, MITOCHONDRIAL"/>
    <property type="match status" value="1"/>
</dbReference>
<dbReference type="InterPro" id="IPR011032">
    <property type="entry name" value="GroES-like_sf"/>
</dbReference>
<evidence type="ECO:0000313" key="3">
    <source>
        <dbReference type="EMBL" id="WSB09343.1"/>
    </source>
</evidence>
<dbReference type="Gene3D" id="3.40.50.720">
    <property type="entry name" value="NAD(P)-binding Rossmann-like Domain"/>
    <property type="match status" value="1"/>
</dbReference>
<dbReference type="InterPro" id="IPR036291">
    <property type="entry name" value="NAD(P)-bd_dom_sf"/>
</dbReference>
<dbReference type="SUPFAM" id="SSF50129">
    <property type="entry name" value="GroES-like"/>
    <property type="match status" value="1"/>
</dbReference>
<dbReference type="CDD" id="cd08267">
    <property type="entry name" value="MDR1"/>
    <property type="match status" value="1"/>
</dbReference>
<organism evidence="3 4">
    <name type="scientific">Streptomyces cyaneofuscatus</name>
    <dbReference type="NCBI Taxonomy" id="66883"/>
    <lineage>
        <taxon>Bacteria</taxon>
        <taxon>Bacillati</taxon>
        <taxon>Actinomycetota</taxon>
        <taxon>Actinomycetes</taxon>
        <taxon>Kitasatosporales</taxon>
        <taxon>Streptomycetaceae</taxon>
        <taxon>Streptomyces</taxon>
    </lineage>
</organism>
<reference evidence="3 4" key="1">
    <citation type="submission" date="2022-10" db="EMBL/GenBank/DDBJ databases">
        <title>The complete genomes of actinobacterial strains from the NBC collection.</title>
        <authorList>
            <person name="Joergensen T.S."/>
            <person name="Alvarez Arevalo M."/>
            <person name="Sterndorff E.B."/>
            <person name="Faurdal D."/>
            <person name="Vuksanovic O."/>
            <person name="Mourched A.-S."/>
            <person name="Charusanti P."/>
            <person name="Shaw S."/>
            <person name="Blin K."/>
            <person name="Weber T."/>
        </authorList>
    </citation>
    <scope>NUCLEOTIDE SEQUENCE [LARGE SCALE GENOMIC DNA]</scope>
    <source>
        <strain evidence="3 4">NBC 01792</strain>
    </source>
</reference>